<dbReference type="OrthoDB" id="5600060at2759"/>
<dbReference type="Proteomes" id="UP001152795">
    <property type="component" value="Unassembled WGS sequence"/>
</dbReference>
<name>A0A6S7GTK7_PARCT</name>
<accession>A0A6S7GTK7</accession>
<keyword evidence="4" id="KW-1185">Reference proteome</keyword>
<comment type="subcellular location">
    <subcellularLocation>
        <location evidence="1">Nucleus</location>
    </subcellularLocation>
</comment>
<dbReference type="GO" id="GO:0034472">
    <property type="term" value="P:snRNA 3'-end processing"/>
    <property type="evidence" value="ECO:0007669"/>
    <property type="project" value="TreeGrafter"/>
</dbReference>
<evidence type="ECO:0000313" key="4">
    <source>
        <dbReference type="Proteomes" id="UP001152795"/>
    </source>
</evidence>
<dbReference type="InterPro" id="IPR036866">
    <property type="entry name" value="RibonucZ/Hydroxyglut_hydro"/>
</dbReference>
<evidence type="ECO:0000313" key="3">
    <source>
        <dbReference type="EMBL" id="CAB3993372.1"/>
    </source>
</evidence>
<protein>
    <submittedName>
        <fullName evidence="3">Integrator complex subunit 9</fullName>
    </submittedName>
</protein>
<dbReference type="GO" id="GO:0032039">
    <property type="term" value="C:integrator complex"/>
    <property type="evidence" value="ECO:0007669"/>
    <property type="project" value="InterPro"/>
</dbReference>
<dbReference type="PANTHER" id="PTHR46094">
    <property type="entry name" value="INTEGRATOR COMPLEX SUBUNIT 9"/>
    <property type="match status" value="1"/>
</dbReference>
<dbReference type="AlphaFoldDB" id="A0A6S7GTK7"/>
<keyword evidence="2" id="KW-0539">Nucleus</keyword>
<organism evidence="3 4">
    <name type="scientific">Paramuricea clavata</name>
    <name type="common">Red gorgonian</name>
    <name type="synonym">Violescent sea-whip</name>
    <dbReference type="NCBI Taxonomy" id="317549"/>
    <lineage>
        <taxon>Eukaryota</taxon>
        <taxon>Metazoa</taxon>
        <taxon>Cnidaria</taxon>
        <taxon>Anthozoa</taxon>
        <taxon>Octocorallia</taxon>
        <taxon>Malacalcyonacea</taxon>
        <taxon>Plexauridae</taxon>
        <taxon>Paramuricea</taxon>
    </lineage>
</organism>
<gene>
    <name evidence="3" type="ORF">PACLA_8A087534</name>
</gene>
<evidence type="ECO:0000256" key="1">
    <source>
        <dbReference type="ARBA" id="ARBA00004123"/>
    </source>
</evidence>
<dbReference type="PANTHER" id="PTHR46094:SF1">
    <property type="entry name" value="INTEGRATOR COMPLEX SUBUNIT 9"/>
    <property type="match status" value="1"/>
</dbReference>
<dbReference type="Gene3D" id="3.60.15.10">
    <property type="entry name" value="Ribonuclease Z/Hydroxyacylglutathione hydrolase-like"/>
    <property type="match status" value="1"/>
</dbReference>
<dbReference type="SUPFAM" id="SSF56281">
    <property type="entry name" value="Metallo-hydrolase/oxidoreductase"/>
    <property type="match status" value="1"/>
</dbReference>
<dbReference type="InterPro" id="IPR027074">
    <property type="entry name" value="Integrator_9su"/>
</dbReference>
<proteinExistence type="predicted"/>
<sequence>MFLSKVSRLLVKLGEEMNNDFRNGENMKKQSQSFGKPWFARELQDIEGFADENNIIDIAGNVFVDSEPEVLPPEVDLLDMSTVDVILISNCFFMFALPYITEHTNFSGTIYATEPTLQMGSELMHEMVTFAERVPKLANGTAWKRAEIK</sequence>
<reference evidence="3" key="1">
    <citation type="submission" date="2020-04" db="EMBL/GenBank/DDBJ databases">
        <authorList>
            <person name="Alioto T."/>
            <person name="Alioto T."/>
            <person name="Gomez Garrido J."/>
        </authorList>
    </citation>
    <scope>NUCLEOTIDE SEQUENCE</scope>
    <source>
        <strain evidence="3">A484AB</strain>
    </source>
</reference>
<dbReference type="EMBL" id="CACRXK020002248">
    <property type="protein sequence ID" value="CAB3993372.1"/>
    <property type="molecule type" value="Genomic_DNA"/>
</dbReference>
<comment type="caution">
    <text evidence="3">The sequence shown here is derived from an EMBL/GenBank/DDBJ whole genome shotgun (WGS) entry which is preliminary data.</text>
</comment>
<feature type="non-terminal residue" evidence="3">
    <location>
        <position position="149"/>
    </location>
</feature>
<evidence type="ECO:0000256" key="2">
    <source>
        <dbReference type="ARBA" id="ARBA00023242"/>
    </source>
</evidence>